<dbReference type="Proteomes" id="UP000219636">
    <property type="component" value="Unassembled WGS sequence"/>
</dbReference>
<dbReference type="SUPFAM" id="SSF56712">
    <property type="entry name" value="Prokaryotic type I DNA topoisomerase"/>
    <property type="match status" value="1"/>
</dbReference>
<dbReference type="GO" id="GO:0043597">
    <property type="term" value="C:cytoplasmic replication fork"/>
    <property type="evidence" value="ECO:0007669"/>
    <property type="project" value="TreeGrafter"/>
</dbReference>
<dbReference type="GO" id="GO:0006265">
    <property type="term" value="P:DNA topological change"/>
    <property type="evidence" value="ECO:0007669"/>
    <property type="project" value="InterPro"/>
</dbReference>
<evidence type="ECO:0000313" key="3">
    <source>
        <dbReference type="Proteomes" id="UP000219636"/>
    </source>
</evidence>
<protein>
    <submittedName>
        <fullName evidence="2">Toprim domain-containing protein</fullName>
    </submittedName>
</protein>
<gene>
    <name evidence="2" type="ORF">SAMN05880501_106224</name>
</gene>
<organism evidence="2 3">
    <name type="scientific">Ureibacillus xyleni</name>
    <dbReference type="NCBI Taxonomy" id="614648"/>
    <lineage>
        <taxon>Bacteria</taxon>
        <taxon>Bacillati</taxon>
        <taxon>Bacillota</taxon>
        <taxon>Bacilli</taxon>
        <taxon>Bacillales</taxon>
        <taxon>Caryophanaceae</taxon>
        <taxon>Ureibacillus</taxon>
    </lineage>
</organism>
<dbReference type="GO" id="GO:0003917">
    <property type="term" value="F:DNA topoisomerase type I (single strand cut, ATP-independent) activity"/>
    <property type="evidence" value="ECO:0007669"/>
    <property type="project" value="InterPro"/>
</dbReference>
<dbReference type="GO" id="GO:0006281">
    <property type="term" value="P:DNA repair"/>
    <property type="evidence" value="ECO:0007669"/>
    <property type="project" value="TreeGrafter"/>
</dbReference>
<dbReference type="GO" id="GO:0006310">
    <property type="term" value="P:DNA recombination"/>
    <property type="evidence" value="ECO:0007669"/>
    <property type="project" value="TreeGrafter"/>
</dbReference>
<sequence>MAKSLVLAEKPSVARDIARVLKCTKKGNGFLEGDQYIVTWALGHLVTLADPENYDVKYKTWNLEDLPMLPEHLKLTVIKQSGKQFNAVKSQLLRGDVSDIIIATDAGRGANRF</sequence>
<dbReference type="InterPro" id="IPR000380">
    <property type="entry name" value="Topo_IA"/>
</dbReference>
<dbReference type="EMBL" id="OBMQ01000006">
    <property type="protein sequence ID" value="SOC11591.1"/>
    <property type="molecule type" value="Genomic_DNA"/>
</dbReference>
<dbReference type="PANTHER" id="PTHR11390:SF21">
    <property type="entry name" value="DNA TOPOISOMERASE 3-ALPHA"/>
    <property type="match status" value="1"/>
</dbReference>
<keyword evidence="3" id="KW-1185">Reference proteome</keyword>
<dbReference type="Pfam" id="PF01751">
    <property type="entry name" value="Toprim"/>
    <property type="match status" value="1"/>
</dbReference>
<accession>A0A285SY39</accession>
<name>A0A285SY39_9BACL</name>
<dbReference type="InterPro" id="IPR034144">
    <property type="entry name" value="TOPRIM_TopoIII"/>
</dbReference>
<feature type="domain" description="Toprim" evidence="1">
    <location>
        <begin position="3"/>
        <end position="113"/>
    </location>
</feature>
<dbReference type="GO" id="GO:0003677">
    <property type="term" value="F:DNA binding"/>
    <property type="evidence" value="ECO:0007669"/>
    <property type="project" value="InterPro"/>
</dbReference>
<proteinExistence type="predicted"/>
<dbReference type="Gene3D" id="3.40.50.140">
    <property type="match status" value="1"/>
</dbReference>
<dbReference type="InterPro" id="IPR023405">
    <property type="entry name" value="Topo_IA_core_domain"/>
</dbReference>
<reference evidence="3" key="1">
    <citation type="submission" date="2017-08" db="EMBL/GenBank/DDBJ databases">
        <authorList>
            <person name="Varghese N."/>
            <person name="Submissions S."/>
        </authorList>
    </citation>
    <scope>NUCLEOTIDE SEQUENCE [LARGE SCALE GENOMIC DNA]</scope>
    <source>
        <strain evidence="3">JC22</strain>
    </source>
</reference>
<dbReference type="InterPro" id="IPR006171">
    <property type="entry name" value="TOPRIM_dom"/>
</dbReference>
<dbReference type="PANTHER" id="PTHR11390">
    <property type="entry name" value="PROKARYOTIC DNA TOPOISOMERASE"/>
    <property type="match status" value="1"/>
</dbReference>
<dbReference type="PROSITE" id="PS50880">
    <property type="entry name" value="TOPRIM"/>
    <property type="match status" value="1"/>
</dbReference>
<dbReference type="AlphaFoldDB" id="A0A285SY39"/>
<dbReference type="SMART" id="SM00493">
    <property type="entry name" value="TOPRIM"/>
    <property type="match status" value="1"/>
</dbReference>
<dbReference type="CDD" id="cd03362">
    <property type="entry name" value="TOPRIM_TopoIA_TopoIII"/>
    <property type="match status" value="1"/>
</dbReference>
<evidence type="ECO:0000259" key="1">
    <source>
        <dbReference type="PROSITE" id="PS50880"/>
    </source>
</evidence>
<evidence type="ECO:0000313" key="2">
    <source>
        <dbReference type="EMBL" id="SOC11591.1"/>
    </source>
</evidence>